<keyword evidence="8 14" id="KW-0479">Metal-binding</keyword>
<dbReference type="InterPro" id="IPR045229">
    <property type="entry name" value="TPP_enz"/>
</dbReference>
<evidence type="ECO:0000256" key="14">
    <source>
        <dbReference type="RuleBase" id="RU003591"/>
    </source>
</evidence>
<keyword evidence="11 14" id="KW-0786">Thiamine pyrophosphate</keyword>
<evidence type="ECO:0000313" key="21">
    <source>
        <dbReference type="Proteomes" id="UP000232533"/>
    </source>
</evidence>
<comment type="pathway">
    <text evidence="1 14">Amino-acid biosynthesis; L-isoleucine biosynthesis; L-isoleucine from 2-oxobutanoate: step 1/4.</text>
</comment>
<dbReference type="GO" id="GO:0009099">
    <property type="term" value="P:L-valine biosynthetic process"/>
    <property type="evidence" value="ECO:0007669"/>
    <property type="project" value="UniProtKB-UniPathway"/>
</dbReference>
<dbReference type="Pfam" id="PF00205">
    <property type="entry name" value="TPP_enzyme_M"/>
    <property type="match status" value="1"/>
</dbReference>
<evidence type="ECO:0000313" key="19">
    <source>
        <dbReference type="EMBL" id="PKD22239.1"/>
    </source>
</evidence>
<comment type="catalytic activity">
    <reaction evidence="13 14">
        <text>2 pyruvate + H(+) = (2S)-2-acetolactate + CO2</text>
        <dbReference type="Rhea" id="RHEA:25249"/>
        <dbReference type="ChEBI" id="CHEBI:15361"/>
        <dbReference type="ChEBI" id="CHEBI:15378"/>
        <dbReference type="ChEBI" id="CHEBI:16526"/>
        <dbReference type="ChEBI" id="CHEBI:58476"/>
        <dbReference type="EC" id="2.2.1.6"/>
    </reaction>
</comment>
<protein>
    <recommendedName>
        <fullName evidence="4 14">Acetolactate synthase</fullName>
        <ecNumber evidence="4 14">2.2.1.6</ecNumber>
    </recommendedName>
</protein>
<keyword evidence="6" id="KW-0285">Flavoprotein</keyword>
<dbReference type="PANTHER" id="PTHR18968">
    <property type="entry name" value="THIAMINE PYROPHOSPHATE ENZYMES"/>
    <property type="match status" value="1"/>
</dbReference>
<comment type="cofactor">
    <cofactor evidence="14">
        <name>thiamine diphosphate</name>
        <dbReference type="ChEBI" id="CHEBI:58937"/>
    </cofactor>
    <text evidence="14">Binds 1 thiamine pyrophosphate per subunit.</text>
</comment>
<evidence type="ECO:0000256" key="9">
    <source>
        <dbReference type="ARBA" id="ARBA00022827"/>
    </source>
</evidence>
<evidence type="ECO:0000256" key="13">
    <source>
        <dbReference type="ARBA" id="ARBA00048670"/>
    </source>
</evidence>
<comment type="caution">
    <text evidence="19">The sequence shown here is derived from an EMBL/GenBank/DDBJ whole genome shotgun (WGS) entry which is preliminary data.</text>
</comment>
<dbReference type="Gene3D" id="3.40.50.970">
    <property type="match status" value="2"/>
</dbReference>
<accession>A0A2N0U5H5</accession>
<dbReference type="CDD" id="cd02015">
    <property type="entry name" value="TPP_AHAS"/>
    <property type="match status" value="1"/>
</dbReference>
<dbReference type="InterPro" id="IPR012001">
    <property type="entry name" value="Thiamin_PyroP_enz_TPP-bd_dom"/>
</dbReference>
<dbReference type="CDD" id="cd07035">
    <property type="entry name" value="TPP_PYR_POX_like"/>
    <property type="match status" value="1"/>
</dbReference>
<dbReference type="GO" id="GO:0005948">
    <property type="term" value="C:acetolactate synthase complex"/>
    <property type="evidence" value="ECO:0007669"/>
    <property type="project" value="UniProtKB-ARBA"/>
</dbReference>
<evidence type="ECO:0000259" key="17">
    <source>
        <dbReference type="Pfam" id="PF02776"/>
    </source>
</evidence>
<dbReference type="InterPro" id="IPR011766">
    <property type="entry name" value="TPP_enzyme_TPP-bd"/>
</dbReference>
<feature type="domain" description="Thiamine pyrophosphate enzyme central" evidence="15">
    <location>
        <begin position="210"/>
        <end position="345"/>
    </location>
</feature>
<evidence type="ECO:0000256" key="10">
    <source>
        <dbReference type="ARBA" id="ARBA00022842"/>
    </source>
</evidence>
<dbReference type="FunFam" id="3.40.50.970:FF:000007">
    <property type="entry name" value="Acetolactate synthase"/>
    <property type="match status" value="1"/>
</dbReference>
<name>A0A2N0U5H5_9FLAO</name>
<keyword evidence="5 14" id="KW-0028">Amino-acid biosynthesis</keyword>
<evidence type="ECO:0000256" key="1">
    <source>
        <dbReference type="ARBA" id="ARBA00004974"/>
    </source>
</evidence>
<dbReference type="UniPathway" id="UPA00049">
    <property type="reaction ID" value="UER00059"/>
</dbReference>
<gene>
    <name evidence="19" type="ORF">APR40_01010</name>
    <name evidence="18" type="ORF">BHS39_01010</name>
</gene>
<dbReference type="OrthoDB" id="4494979at2"/>
<dbReference type="FunFam" id="3.40.50.1220:FF:000008">
    <property type="entry name" value="Acetolactate synthase"/>
    <property type="match status" value="1"/>
</dbReference>
<keyword evidence="20" id="KW-1185">Reference proteome</keyword>
<evidence type="ECO:0000313" key="20">
    <source>
        <dbReference type="Proteomes" id="UP000176009"/>
    </source>
</evidence>
<dbReference type="EMBL" id="LKTR01000001">
    <property type="protein sequence ID" value="PKD22239.1"/>
    <property type="molecule type" value="Genomic_DNA"/>
</dbReference>
<feature type="domain" description="Thiamine pyrophosphate enzyme N-terminal TPP-binding" evidence="17">
    <location>
        <begin position="20"/>
        <end position="135"/>
    </location>
</feature>
<dbReference type="GO" id="GO:0030976">
    <property type="term" value="F:thiamine pyrophosphate binding"/>
    <property type="evidence" value="ECO:0007669"/>
    <property type="project" value="UniProtKB-UniRule"/>
</dbReference>
<evidence type="ECO:0000256" key="5">
    <source>
        <dbReference type="ARBA" id="ARBA00022605"/>
    </source>
</evidence>
<dbReference type="EC" id="2.2.1.6" evidence="4 14"/>
<evidence type="ECO:0000313" key="18">
    <source>
        <dbReference type="EMBL" id="OEY74038.1"/>
    </source>
</evidence>
<dbReference type="Proteomes" id="UP000176009">
    <property type="component" value="Unassembled WGS sequence"/>
</dbReference>
<proteinExistence type="inferred from homology"/>
<organism evidence="19 21">
    <name type="scientific">Salegentibacter salarius</name>
    <dbReference type="NCBI Taxonomy" id="435906"/>
    <lineage>
        <taxon>Bacteria</taxon>
        <taxon>Pseudomonadati</taxon>
        <taxon>Bacteroidota</taxon>
        <taxon>Flavobacteriia</taxon>
        <taxon>Flavobacteriales</taxon>
        <taxon>Flavobacteriaceae</taxon>
        <taxon>Salegentibacter</taxon>
    </lineage>
</organism>
<dbReference type="InterPro" id="IPR039368">
    <property type="entry name" value="AHAS_TPP"/>
</dbReference>
<feature type="domain" description="Thiamine pyrophosphate enzyme TPP-binding" evidence="16">
    <location>
        <begin position="406"/>
        <end position="553"/>
    </location>
</feature>
<evidence type="ECO:0000256" key="3">
    <source>
        <dbReference type="ARBA" id="ARBA00007812"/>
    </source>
</evidence>
<dbReference type="SUPFAM" id="SSF52518">
    <property type="entry name" value="Thiamin diphosphate-binding fold (THDP-binding)"/>
    <property type="match status" value="2"/>
</dbReference>
<keyword evidence="9" id="KW-0274">FAD</keyword>
<evidence type="ECO:0000256" key="11">
    <source>
        <dbReference type="ARBA" id="ARBA00023052"/>
    </source>
</evidence>
<dbReference type="EMBL" id="MJBR01000001">
    <property type="protein sequence ID" value="OEY74038.1"/>
    <property type="molecule type" value="Genomic_DNA"/>
</dbReference>
<dbReference type="InterPro" id="IPR000399">
    <property type="entry name" value="TPP-bd_CS"/>
</dbReference>
<dbReference type="GO" id="GO:0000287">
    <property type="term" value="F:magnesium ion binding"/>
    <property type="evidence" value="ECO:0007669"/>
    <property type="project" value="UniProtKB-UniRule"/>
</dbReference>
<evidence type="ECO:0000256" key="8">
    <source>
        <dbReference type="ARBA" id="ARBA00022723"/>
    </source>
</evidence>
<dbReference type="Gene3D" id="3.40.50.1220">
    <property type="entry name" value="TPP-binding domain"/>
    <property type="match status" value="1"/>
</dbReference>
<dbReference type="InterPro" id="IPR012846">
    <property type="entry name" value="Acetolactate_synth_lsu"/>
</dbReference>
<dbReference type="GO" id="GO:0050660">
    <property type="term" value="F:flavin adenine dinucleotide binding"/>
    <property type="evidence" value="ECO:0007669"/>
    <property type="project" value="InterPro"/>
</dbReference>
<evidence type="ECO:0000259" key="16">
    <source>
        <dbReference type="Pfam" id="PF02775"/>
    </source>
</evidence>
<dbReference type="Pfam" id="PF02775">
    <property type="entry name" value="TPP_enzyme_C"/>
    <property type="match status" value="1"/>
</dbReference>
<evidence type="ECO:0000256" key="4">
    <source>
        <dbReference type="ARBA" id="ARBA00013145"/>
    </source>
</evidence>
<comment type="similarity">
    <text evidence="3 14">Belongs to the TPP enzyme family.</text>
</comment>
<dbReference type="AlphaFoldDB" id="A0A2N0U5H5"/>
<dbReference type="PROSITE" id="PS00187">
    <property type="entry name" value="TPP_ENZYMES"/>
    <property type="match status" value="1"/>
</dbReference>
<dbReference type="NCBIfam" id="TIGR00118">
    <property type="entry name" value="acolac_lg"/>
    <property type="match status" value="1"/>
</dbReference>
<evidence type="ECO:0000256" key="7">
    <source>
        <dbReference type="ARBA" id="ARBA00022679"/>
    </source>
</evidence>
<keyword evidence="7 14" id="KW-0808">Transferase</keyword>
<evidence type="ECO:0000256" key="12">
    <source>
        <dbReference type="ARBA" id="ARBA00023304"/>
    </source>
</evidence>
<dbReference type="InterPro" id="IPR029035">
    <property type="entry name" value="DHS-like_NAD/FAD-binding_dom"/>
</dbReference>
<dbReference type="RefSeq" id="WP_070052645.1">
    <property type="nucleotide sequence ID" value="NZ_FVZF01000001.1"/>
</dbReference>
<evidence type="ECO:0000256" key="6">
    <source>
        <dbReference type="ARBA" id="ARBA00022630"/>
    </source>
</evidence>
<reference evidence="18 20" key="2">
    <citation type="submission" date="2016-09" db="EMBL/GenBank/DDBJ databases">
        <title>Genome Sequence of Salegentibacter salarius,Isolated from a Marine Solar Saltern of the Yellow Sea in South Korea.</title>
        <authorList>
            <person name="Zheng Q."/>
            <person name="Liu Y."/>
        </authorList>
    </citation>
    <scope>NUCLEOTIDE SEQUENCE [LARGE SCALE GENOMIC DNA]</scope>
    <source>
        <strain evidence="18 20">KCTC 12974</strain>
    </source>
</reference>
<keyword evidence="10 14" id="KW-0460">Magnesium</keyword>
<dbReference type="PANTHER" id="PTHR18968:SF13">
    <property type="entry name" value="ACETOLACTATE SYNTHASE CATALYTIC SUBUNIT, MITOCHONDRIAL"/>
    <property type="match status" value="1"/>
</dbReference>
<reference evidence="19 21" key="1">
    <citation type="submission" date="2015-10" db="EMBL/GenBank/DDBJ databases">
        <title>Draft genome sequence of Salegentibacter salinarum KCTC 12975.</title>
        <authorList>
            <person name="Lin W."/>
            <person name="Zheng Q."/>
        </authorList>
    </citation>
    <scope>NUCLEOTIDE SEQUENCE [LARGE SCALE GENOMIC DNA]</scope>
    <source>
        <strain evidence="19 21">KCTC 12974</strain>
    </source>
</reference>
<evidence type="ECO:0000256" key="2">
    <source>
        <dbReference type="ARBA" id="ARBA00005025"/>
    </source>
</evidence>
<dbReference type="InterPro" id="IPR012000">
    <property type="entry name" value="Thiamin_PyroP_enz_cen_dom"/>
</dbReference>
<keyword evidence="12 14" id="KW-0100">Branched-chain amino acid biosynthesis</keyword>
<dbReference type="FunFam" id="3.40.50.970:FF:000016">
    <property type="entry name" value="Acetolactate synthase"/>
    <property type="match status" value="1"/>
</dbReference>
<sequence length="577" mass="63139">MEVKTASFEKTASPKATTVSGAEAVIKCLLEEGVDTLYGYPGGAIMPVYDELYKYQKQIHHVLTRHEQGATHAAQGYARVSGKVGVAMATSGPGATNLVTGIADAQIDSTPMVCITGQVGSHLLGSDAFQETDIIGISTPITKWNYQITKAEEIPEILAKAFFIARSGRPGPVLIDITKDAQFASLDFTYKKCSGIRSYKPTPEINLIEVERAAEAINNAKKPMIVFGQGVILGGAEELFKQVVEKSGVPAAWTILGLSAMPTDHPLNVGMVGMHGNYGPNVLTNECDVLIAIGMRFDDRVTGNLEKYAKQAKVIHFEIDPAEINKNVYADIPVLGNVNETLKVLLELLKPNKHEAWHQKFKNHHQIEFDKIIKNDLNAERGKIGMAEVIDEINKCSKGDAVIVSDVGQHQMVACRYSKFNQTRSNVTSGGLGTMGFALPAAIGAKMGAPDRDVVAVIGDGGYQMTIQELGTIFQTKVPVKIVVLNNDFLGMVRQWQQLFFEKRYASTEMINPDFITIAKGYHIKAKQVSKREDLKEAVTEMMQSNEAYFLEVKVEQEENVFPMVPTGASVSDIRLE</sequence>
<comment type="cofactor">
    <cofactor evidence="14">
        <name>Mg(2+)</name>
        <dbReference type="ChEBI" id="CHEBI:18420"/>
    </cofactor>
    <text evidence="14">Binds 1 Mg(2+) ion per subunit.</text>
</comment>
<dbReference type="GO" id="GO:0003984">
    <property type="term" value="F:acetolactate synthase activity"/>
    <property type="evidence" value="ECO:0007669"/>
    <property type="project" value="UniProtKB-EC"/>
</dbReference>
<dbReference type="Proteomes" id="UP000232533">
    <property type="component" value="Unassembled WGS sequence"/>
</dbReference>
<comment type="pathway">
    <text evidence="2 14">Amino-acid biosynthesis; L-valine biosynthesis; L-valine from pyruvate: step 1/4.</text>
</comment>
<dbReference type="Pfam" id="PF02776">
    <property type="entry name" value="TPP_enzyme_N"/>
    <property type="match status" value="1"/>
</dbReference>
<dbReference type="GO" id="GO:0009097">
    <property type="term" value="P:isoleucine biosynthetic process"/>
    <property type="evidence" value="ECO:0007669"/>
    <property type="project" value="UniProtKB-UniPathway"/>
</dbReference>
<evidence type="ECO:0000259" key="15">
    <source>
        <dbReference type="Pfam" id="PF00205"/>
    </source>
</evidence>
<dbReference type="SUPFAM" id="SSF52467">
    <property type="entry name" value="DHS-like NAD/FAD-binding domain"/>
    <property type="match status" value="1"/>
</dbReference>
<dbReference type="InterPro" id="IPR029061">
    <property type="entry name" value="THDP-binding"/>
</dbReference>
<dbReference type="UniPathway" id="UPA00047">
    <property type="reaction ID" value="UER00055"/>
</dbReference>